<dbReference type="InParanoid" id="D3AZS4"/>
<dbReference type="SUPFAM" id="SSF47072">
    <property type="entry name" value="Cysteine alpha-hairpin motif"/>
    <property type="match status" value="1"/>
</dbReference>
<sequence length="110" mass="12861">MSEDQDKYIFSTKNIGQCEINAHHFFTCVQENKNNPIKCMAAFDRFEKCCDDVSNLPEPEEHEIHPLVKTLQYYAPRLFTSDMPREKTILAESLGKMMPQIFDPKEDEDD</sequence>
<dbReference type="GeneID" id="31357066"/>
<protein>
    <submittedName>
        <fullName evidence="1">Uncharacterized protein</fullName>
    </submittedName>
</protein>
<evidence type="ECO:0000313" key="1">
    <source>
        <dbReference type="EMBL" id="EFA84548.1"/>
    </source>
</evidence>
<dbReference type="AlphaFoldDB" id="D3AZS4"/>
<accession>D3AZS4</accession>
<dbReference type="Proteomes" id="UP000001396">
    <property type="component" value="Unassembled WGS sequence"/>
</dbReference>
<dbReference type="InterPro" id="IPR009069">
    <property type="entry name" value="Cys_alpha_HP_mot_SF"/>
</dbReference>
<reference evidence="1 2" key="1">
    <citation type="journal article" date="2011" name="Genome Res.">
        <title>Phylogeny-wide analysis of social amoeba genomes highlights ancient origins for complex intercellular communication.</title>
        <authorList>
            <person name="Heidel A.J."/>
            <person name="Lawal H.M."/>
            <person name="Felder M."/>
            <person name="Schilde C."/>
            <person name="Helps N.R."/>
            <person name="Tunggal B."/>
            <person name="Rivero F."/>
            <person name="John U."/>
            <person name="Schleicher M."/>
            <person name="Eichinger L."/>
            <person name="Platzer M."/>
            <person name="Noegel A.A."/>
            <person name="Schaap P."/>
            <person name="Gloeckner G."/>
        </authorList>
    </citation>
    <scope>NUCLEOTIDE SEQUENCE [LARGE SCALE GENOMIC DNA]</scope>
    <source>
        <strain evidence="2">ATCC 26659 / Pp 5 / PN500</strain>
    </source>
</reference>
<keyword evidence="2" id="KW-1185">Reference proteome</keyword>
<dbReference type="EMBL" id="ADBJ01000008">
    <property type="protein sequence ID" value="EFA84548.1"/>
    <property type="molecule type" value="Genomic_DNA"/>
</dbReference>
<comment type="caution">
    <text evidence="1">The sequence shown here is derived from an EMBL/GenBank/DDBJ whole genome shotgun (WGS) entry which is preliminary data.</text>
</comment>
<dbReference type="FunCoup" id="D3AZS4">
    <property type="interactions" value="805"/>
</dbReference>
<organism evidence="1 2">
    <name type="scientific">Heterostelium pallidum (strain ATCC 26659 / Pp 5 / PN500)</name>
    <name type="common">Cellular slime mold</name>
    <name type="synonym">Polysphondylium pallidum</name>
    <dbReference type="NCBI Taxonomy" id="670386"/>
    <lineage>
        <taxon>Eukaryota</taxon>
        <taxon>Amoebozoa</taxon>
        <taxon>Evosea</taxon>
        <taxon>Eumycetozoa</taxon>
        <taxon>Dictyostelia</taxon>
        <taxon>Acytosteliales</taxon>
        <taxon>Acytosteliaceae</taxon>
        <taxon>Heterostelium</taxon>
    </lineage>
</organism>
<gene>
    <name evidence="1" type="ORF">PPL_01537</name>
</gene>
<proteinExistence type="predicted"/>
<name>D3AZS4_HETP5</name>
<evidence type="ECO:0000313" key="2">
    <source>
        <dbReference type="Proteomes" id="UP000001396"/>
    </source>
</evidence>
<dbReference type="OMA" id="YYFPRIF"/>
<dbReference type="RefSeq" id="XP_020436661.1">
    <property type="nucleotide sequence ID" value="XM_020572544.1"/>
</dbReference>